<evidence type="ECO:0000313" key="1">
    <source>
        <dbReference type="EMBL" id="OOF94704.1"/>
    </source>
</evidence>
<organism evidence="1 2">
    <name type="scientific">Aspergillus carbonarius (strain ITEM 5010)</name>
    <dbReference type="NCBI Taxonomy" id="602072"/>
    <lineage>
        <taxon>Eukaryota</taxon>
        <taxon>Fungi</taxon>
        <taxon>Dikarya</taxon>
        <taxon>Ascomycota</taxon>
        <taxon>Pezizomycotina</taxon>
        <taxon>Eurotiomycetes</taxon>
        <taxon>Eurotiomycetidae</taxon>
        <taxon>Eurotiales</taxon>
        <taxon>Aspergillaceae</taxon>
        <taxon>Aspergillus</taxon>
        <taxon>Aspergillus subgen. Circumdati</taxon>
    </lineage>
</organism>
<gene>
    <name evidence="1" type="ORF">ASPCADRAFT_208365</name>
</gene>
<dbReference type="EMBL" id="KV907501">
    <property type="protein sequence ID" value="OOF94704.1"/>
    <property type="molecule type" value="Genomic_DNA"/>
</dbReference>
<sequence length="117" mass="12943">MGSLTPIHSKPSHSKALRLPLSTASSLLLYKAQLYLLDQSYQLHIQHRLSSCLVFGTAASALTDLTKLTLILPAPSAVNHAATTAQWILKTRGFRYTTATRCRHTLKLQLPDTVHPR</sequence>
<proteinExistence type="predicted"/>
<evidence type="ECO:0000313" key="2">
    <source>
        <dbReference type="Proteomes" id="UP000188318"/>
    </source>
</evidence>
<name>A0A1R3RJP4_ASPC5</name>
<reference evidence="2" key="1">
    <citation type="journal article" date="2017" name="Genome Biol.">
        <title>Comparative genomics reveals high biological diversity and specific adaptations in the industrially and medically important fungal genus Aspergillus.</title>
        <authorList>
            <person name="de Vries R.P."/>
            <person name="Riley R."/>
            <person name="Wiebenga A."/>
            <person name="Aguilar-Osorio G."/>
            <person name="Amillis S."/>
            <person name="Uchima C.A."/>
            <person name="Anderluh G."/>
            <person name="Asadollahi M."/>
            <person name="Askin M."/>
            <person name="Barry K."/>
            <person name="Battaglia E."/>
            <person name="Bayram O."/>
            <person name="Benocci T."/>
            <person name="Braus-Stromeyer S.A."/>
            <person name="Caldana C."/>
            <person name="Canovas D."/>
            <person name="Cerqueira G.C."/>
            <person name="Chen F."/>
            <person name="Chen W."/>
            <person name="Choi C."/>
            <person name="Clum A."/>
            <person name="Dos Santos R.A."/>
            <person name="Damasio A.R."/>
            <person name="Diallinas G."/>
            <person name="Emri T."/>
            <person name="Fekete E."/>
            <person name="Flipphi M."/>
            <person name="Freyberg S."/>
            <person name="Gallo A."/>
            <person name="Gournas C."/>
            <person name="Habgood R."/>
            <person name="Hainaut M."/>
            <person name="Harispe M.L."/>
            <person name="Henrissat B."/>
            <person name="Hilden K.S."/>
            <person name="Hope R."/>
            <person name="Hossain A."/>
            <person name="Karabika E."/>
            <person name="Karaffa L."/>
            <person name="Karanyi Z."/>
            <person name="Krasevec N."/>
            <person name="Kuo A."/>
            <person name="Kusch H."/>
            <person name="LaButti K."/>
            <person name="Lagendijk E.L."/>
            <person name="Lapidus A."/>
            <person name="Levasseur A."/>
            <person name="Lindquist E."/>
            <person name="Lipzen A."/>
            <person name="Logrieco A.F."/>
            <person name="MacCabe A."/>
            <person name="Maekelae M.R."/>
            <person name="Malavazi I."/>
            <person name="Melin P."/>
            <person name="Meyer V."/>
            <person name="Mielnichuk N."/>
            <person name="Miskei M."/>
            <person name="Molnar A.P."/>
            <person name="Mule G."/>
            <person name="Ngan C.Y."/>
            <person name="Orejas M."/>
            <person name="Orosz E."/>
            <person name="Ouedraogo J.P."/>
            <person name="Overkamp K.M."/>
            <person name="Park H.-S."/>
            <person name="Perrone G."/>
            <person name="Piumi F."/>
            <person name="Punt P.J."/>
            <person name="Ram A.F."/>
            <person name="Ramon A."/>
            <person name="Rauscher S."/>
            <person name="Record E."/>
            <person name="Riano-Pachon D.M."/>
            <person name="Robert V."/>
            <person name="Roehrig J."/>
            <person name="Ruller R."/>
            <person name="Salamov A."/>
            <person name="Salih N.S."/>
            <person name="Samson R.A."/>
            <person name="Sandor E."/>
            <person name="Sanguinetti M."/>
            <person name="Schuetze T."/>
            <person name="Sepcic K."/>
            <person name="Shelest E."/>
            <person name="Sherlock G."/>
            <person name="Sophianopoulou V."/>
            <person name="Squina F.M."/>
            <person name="Sun H."/>
            <person name="Susca A."/>
            <person name="Todd R.B."/>
            <person name="Tsang A."/>
            <person name="Unkles S.E."/>
            <person name="van de Wiele N."/>
            <person name="van Rossen-Uffink D."/>
            <person name="Oliveira J.V."/>
            <person name="Vesth T.C."/>
            <person name="Visser J."/>
            <person name="Yu J.-H."/>
            <person name="Zhou M."/>
            <person name="Andersen M.R."/>
            <person name="Archer D.B."/>
            <person name="Baker S.E."/>
            <person name="Benoit I."/>
            <person name="Brakhage A.A."/>
            <person name="Braus G.H."/>
            <person name="Fischer R."/>
            <person name="Frisvad J.C."/>
            <person name="Goldman G.H."/>
            <person name="Houbraken J."/>
            <person name="Oakley B."/>
            <person name="Pocsi I."/>
            <person name="Scazzocchio C."/>
            <person name="Seiboth B."/>
            <person name="vanKuyk P.A."/>
            <person name="Wortman J."/>
            <person name="Dyer P.S."/>
            <person name="Grigoriev I.V."/>
        </authorList>
    </citation>
    <scope>NUCLEOTIDE SEQUENCE [LARGE SCALE GENOMIC DNA]</scope>
    <source>
        <strain evidence="2">ITEM 5010</strain>
    </source>
</reference>
<protein>
    <submittedName>
        <fullName evidence="1">Uncharacterized protein</fullName>
    </submittedName>
</protein>
<dbReference type="Proteomes" id="UP000188318">
    <property type="component" value="Unassembled WGS sequence"/>
</dbReference>
<accession>A0A1R3RJP4</accession>
<dbReference type="AlphaFoldDB" id="A0A1R3RJP4"/>
<keyword evidence="2" id="KW-1185">Reference proteome</keyword>
<dbReference type="VEuPathDB" id="FungiDB:ASPCADRAFT_208365"/>